<dbReference type="InParanoid" id="Q7UFG1"/>
<dbReference type="STRING" id="243090.RB10135"/>
<evidence type="ECO:0000313" key="2">
    <source>
        <dbReference type="Proteomes" id="UP000001025"/>
    </source>
</evidence>
<dbReference type="EMBL" id="BX294151">
    <property type="protein sequence ID" value="CAD78721.1"/>
    <property type="molecule type" value="Genomic_DNA"/>
</dbReference>
<dbReference type="AlphaFoldDB" id="Q7UFG1"/>
<keyword evidence="2" id="KW-1185">Reference proteome</keyword>
<gene>
    <name evidence="1" type="ordered locus">RB10135</name>
</gene>
<reference evidence="1 2" key="1">
    <citation type="journal article" date="2003" name="Proc. Natl. Acad. Sci. U.S.A.">
        <title>Complete genome sequence of the marine planctomycete Pirellula sp. strain 1.</title>
        <authorList>
            <person name="Gloeckner F.O."/>
            <person name="Kube M."/>
            <person name="Bauer M."/>
            <person name="Teeling H."/>
            <person name="Lombardot T."/>
            <person name="Ludwig W."/>
            <person name="Gade D."/>
            <person name="Beck A."/>
            <person name="Borzym K."/>
            <person name="Heitmann K."/>
            <person name="Rabus R."/>
            <person name="Schlesner H."/>
            <person name="Amann R."/>
            <person name="Reinhardt R."/>
        </authorList>
    </citation>
    <scope>NUCLEOTIDE SEQUENCE [LARGE SCALE GENOMIC DNA]</scope>
    <source>
        <strain evidence="2">DSM 10527 / NCIMB 13988 / SH1</strain>
    </source>
</reference>
<sequence>MLDRPIFGSTDLFTSDDLLDSLALKNQPWSKRRSVVILRDSKIRPSGQFPLHPEPFSRHVCHLCRRWTPIPSRARNGTRRRLP</sequence>
<dbReference type="EnsemblBacteria" id="CAD78721">
    <property type="protein sequence ID" value="CAD78721"/>
    <property type="gene ID" value="RB10135"/>
</dbReference>
<dbReference type="Proteomes" id="UP000001025">
    <property type="component" value="Chromosome"/>
</dbReference>
<dbReference type="KEGG" id="rba:RB10135"/>
<name>Q7UFG1_RHOBA</name>
<organism evidence="1 2">
    <name type="scientific">Rhodopirellula baltica (strain DSM 10527 / NCIMB 13988 / SH1)</name>
    <dbReference type="NCBI Taxonomy" id="243090"/>
    <lineage>
        <taxon>Bacteria</taxon>
        <taxon>Pseudomonadati</taxon>
        <taxon>Planctomycetota</taxon>
        <taxon>Planctomycetia</taxon>
        <taxon>Pirellulales</taxon>
        <taxon>Pirellulaceae</taxon>
        <taxon>Rhodopirellula</taxon>
    </lineage>
</organism>
<protein>
    <submittedName>
        <fullName evidence="1">Uncharacterized protein</fullName>
    </submittedName>
</protein>
<proteinExistence type="predicted"/>
<accession>Q7UFG1</accession>
<dbReference type="HOGENOM" id="CLU_2540313_0_0_0"/>
<evidence type="ECO:0000313" key="1">
    <source>
        <dbReference type="EMBL" id="CAD78721.1"/>
    </source>
</evidence>